<dbReference type="Gene3D" id="3.30.230.90">
    <property type="match status" value="1"/>
</dbReference>
<evidence type="ECO:0000313" key="2">
    <source>
        <dbReference type="Proteomes" id="UP001174936"/>
    </source>
</evidence>
<protein>
    <recommendedName>
        <fullName evidence="3">Proteasome assembly chaperone 3</fullName>
    </recommendedName>
</protein>
<accession>A0AA39YHX3</accession>
<dbReference type="PANTHER" id="PTHR31051:SF1">
    <property type="entry name" value="PROTEASOME ASSEMBLY CHAPERONE 3"/>
    <property type="match status" value="1"/>
</dbReference>
<dbReference type="Proteomes" id="UP001174936">
    <property type="component" value="Unassembled WGS sequence"/>
</dbReference>
<dbReference type="GO" id="GO:0043248">
    <property type="term" value="P:proteasome assembly"/>
    <property type="evidence" value="ECO:0007669"/>
    <property type="project" value="InterPro"/>
</dbReference>
<comment type="caution">
    <text evidence="1">The sequence shown here is derived from an EMBL/GenBank/DDBJ whole genome shotgun (WGS) entry which is preliminary data.</text>
</comment>
<evidence type="ECO:0000313" key="1">
    <source>
        <dbReference type="EMBL" id="KAK0651806.1"/>
    </source>
</evidence>
<dbReference type="InterPro" id="IPR053720">
    <property type="entry name" value="Psm_Assembly_Chaperone"/>
</dbReference>
<dbReference type="InterPro" id="IPR018788">
    <property type="entry name" value="Proteasome_assmbl_chp_3"/>
</dbReference>
<dbReference type="EMBL" id="JAULSV010000002">
    <property type="protein sequence ID" value="KAK0651806.1"/>
    <property type="molecule type" value="Genomic_DNA"/>
</dbReference>
<sequence>MADIDVREEPFPAPSKQVAGTVNSVQTEVSRVNFSDKIVITVSQGGRLAQWVQVPLSAPSSASVEMALPGTGSTLPSTHLTPKTLLGGGGEERETLGQLFAGQIASLLTLRDPEEQRTLLLGLGLEKVESNSEAFFDLMELVQQIL</sequence>
<gene>
    <name evidence="1" type="ORF">B0T16DRAFT_404717</name>
</gene>
<evidence type="ECO:0008006" key="3">
    <source>
        <dbReference type="Google" id="ProtNLM"/>
    </source>
</evidence>
<reference evidence="1" key="1">
    <citation type="submission" date="2023-06" db="EMBL/GenBank/DDBJ databases">
        <title>Genome-scale phylogeny and comparative genomics of the fungal order Sordariales.</title>
        <authorList>
            <consortium name="Lawrence Berkeley National Laboratory"/>
            <person name="Hensen N."/>
            <person name="Bonometti L."/>
            <person name="Westerberg I."/>
            <person name="Brannstrom I.O."/>
            <person name="Guillou S."/>
            <person name="Cros-Aarteil S."/>
            <person name="Calhoun S."/>
            <person name="Haridas S."/>
            <person name="Kuo A."/>
            <person name="Mondo S."/>
            <person name="Pangilinan J."/>
            <person name="Riley R."/>
            <person name="Labutti K."/>
            <person name="Andreopoulos B."/>
            <person name="Lipzen A."/>
            <person name="Chen C."/>
            <person name="Yanf M."/>
            <person name="Daum C."/>
            <person name="Ng V."/>
            <person name="Clum A."/>
            <person name="Steindorff A."/>
            <person name="Ohm R."/>
            <person name="Martin F."/>
            <person name="Silar P."/>
            <person name="Natvig D."/>
            <person name="Lalanne C."/>
            <person name="Gautier V."/>
            <person name="Ament-Velasquez S.L."/>
            <person name="Kruys A."/>
            <person name="Hutchinson M.I."/>
            <person name="Powell A.J."/>
            <person name="Barry K."/>
            <person name="Miller A.N."/>
            <person name="Grigoriev I.V."/>
            <person name="Debuchy R."/>
            <person name="Gladieux P."/>
            <person name="Thoren M.H."/>
            <person name="Johannesson H."/>
        </authorList>
    </citation>
    <scope>NUCLEOTIDE SEQUENCE</scope>
    <source>
        <strain evidence="1">SMH2532-1</strain>
    </source>
</reference>
<name>A0AA39YHX3_9PEZI</name>
<organism evidence="1 2">
    <name type="scientific">Cercophora newfieldiana</name>
    <dbReference type="NCBI Taxonomy" id="92897"/>
    <lineage>
        <taxon>Eukaryota</taxon>
        <taxon>Fungi</taxon>
        <taxon>Dikarya</taxon>
        <taxon>Ascomycota</taxon>
        <taxon>Pezizomycotina</taxon>
        <taxon>Sordariomycetes</taxon>
        <taxon>Sordariomycetidae</taxon>
        <taxon>Sordariales</taxon>
        <taxon>Lasiosphaeriaceae</taxon>
        <taxon>Cercophora</taxon>
    </lineage>
</organism>
<keyword evidence="2" id="KW-1185">Reference proteome</keyword>
<dbReference type="PANTHER" id="PTHR31051">
    <property type="entry name" value="PROTEASOME ASSEMBLY CHAPERONE 3"/>
    <property type="match status" value="1"/>
</dbReference>
<dbReference type="AlphaFoldDB" id="A0AA39YHX3"/>
<proteinExistence type="predicted"/>